<feature type="transmembrane region" description="Helical" evidence="2">
    <location>
        <begin position="255"/>
        <end position="276"/>
    </location>
</feature>
<dbReference type="InterPro" id="IPR046096">
    <property type="entry name" value="DUF6114"/>
</dbReference>
<keyword evidence="2" id="KW-0812">Transmembrane</keyword>
<feature type="transmembrane region" description="Helical" evidence="2">
    <location>
        <begin position="223"/>
        <end position="243"/>
    </location>
</feature>
<feature type="transmembrane region" description="Helical" evidence="2">
    <location>
        <begin position="148"/>
        <end position="169"/>
    </location>
</feature>
<protein>
    <submittedName>
        <fullName evidence="3">Uncharacterized protein</fullName>
    </submittedName>
</protein>
<keyword evidence="4" id="KW-1185">Reference proteome</keyword>
<evidence type="ECO:0000256" key="1">
    <source>
        <dbReference type="SAM" id="MobiDB-lite"/>
    </source>
</evidence>
<feature type="region of interest" description="Disordered" evidence="1">
    <location>
        <begin position="383"/>
        <end position="406"/>
    </location>
</feature>
<evidence type="ECO:0000313" key="3">
    <source>
        <dbReference type="EMBL" id="AEV20416.1"/>
    </source>
</evidence>
<keyword evidence="2" id="KW-1133">Transmembrane helix</keyword>
<gene>
    <name evidence="3" type="ORF">GTCCBUS3UF5_31140</name>
</gene>
<evidence type="ECO:0000256" key="2">
    <source>
        <dbReference type="SAM" id="Phobius"/>
    </source>
</evidence>
<reference evidence="3 4" key="1">
    <citation type="submission" date="2011-11" db="EMBL/GenBank/DDBJ databases">
        <title>Complete genome sequence of thermophilic Geobacillus thermoleovorans CCB_US3_UF5.</title>
        <authorList>
            <person name="Muhd Sakaff M.K.L."/>
            <person name="Abdul Rahman A.Y."/>
            <person name="Saito J.A."/>
            <person name="Hou S."/>
            <person name="Alam M."/>
        </authorList>
    </citation>
    <scope>NUCLEOTIDE SEQUENCE [LARGE SCALE GENOMIC DNA]</scope>
    <source>
        <strain evidence="3 4">CCB_US3_UF5</strain>
    </source>
</reference>
<dbReference type="Proteomes" id="UP000005636">
    <property type="component" value="Chromosome"/>
</dbReference>
<feature type="transmembrane region" description="Helical" evidence="2">
    <location>
        <begin position="314"/>
        <end position="334"/>
    </location>
</feature>
<dbReference type="Pfam" id="PF19609">
    <property type="entry name" value="DUF6114"/>
    <property type="match status" value="1"/>
</dbReference>
<feature type="transmembrane region" description="Helical" evidence="2">
    <location>
        <begin position="33"/>
        <end position="52"/>
    </location>
</feature>
<feature type="compositionally biased region" description="Pro residues" evidence="1">
    <location>
        <begin position="393"/>
        <end position="406"/>
    </location>
</feature>
<name>A0ABM5MKZ0_GEOTH</name>
<feature type="transmembrane region" description="Helical" evidence="2">
    <location>
        <begin position="283"/>
        <end position="308"/>
    </location>
</feature>
<feature type="transmembrane region" description="Helical" evidence="2">
    <location>
        <begin position="105"/>
        <end position="128"/>
    </location>
</feature>
<organism evidence="3 4">
    <name type="scientific">Geobacillus thermoleovorans CCB_US3_UF5</name>
    <dbReference type="NCBI Taxonomy" id="1111068"/>
    <lineage>
        <taxon>Bacteria</taxon>
        <taxon>Bacillati</taxon>
        <taxon>Bacillota</taxon>
        <taxon>Bacilli</taxon>
        <taxon>Bacillales</taxon>
        <taxon>Anoxybacillaceae</taxon>
        <taxon>Geobacillus</taxon>
        <taxon>Geobacillus thermoleovorans group</taxon>
    </lineage>
</organism>
<feature type="transmembrane region" description="Helical" evidence="2">
    <location>
        <begin position="59"/>
        <end position="78"/>
    </location>
</feature>
<evidence type="ECO:0000313" key="4">
    <source>
        <dbReference type="Proteomes" id="UP000005636"/>
    </source>
</evidence>
<dbReference type="EMBL" id="CP003125">
    <property type="protein sequence ID" value="AEV20416.1"/>
    <property type="molecule type" value="Genomic_DNA"/>
</dbReference>
<sequence length="406" mass="42721">MAECSACPPPSLAKWKDEKRIKGGKTMRKTFEMVQIAVIGALTGAFIGGIVLQGGMDGALWGGSALAAILAALVWPLLDRPTALMRAKYGAAAFLPGMLVGGSQWLSIGVVGAAVGGAASSVLAAFFVSRLIMRHEEQGRYIRTRFHYVWLFSGGSLATFFALNALFVAERAAPWQTWARSIPMAVQSSIVLAFVLLGYMICIGWKKRKTETWRQARSAARRAGGALLVGGLLLIAAASMFHYDFLSVHDAARFVGPLLSYALGWILPCAVGFLFAANRHRPVLGSVLVMIGAIFVLIVGISVFPMLLLPGSGLMWAGLVTGLVMIVLAILSMIKPQSHVTIGSFLILASILSFVGAAGGLIIGGIIGLLGGALVVGWSGKQTEKQEGHSSPPASPLPPHSPTMTG</sequence>
<keyword evidence="2" id="KW-0472">Membrane</keyword>
<accession>A0ABM5MKZ0</accession>
<feature type="transmembrane region" description="Helical" evidence="2">
    <location>
        <begin position="181"/>
        <end position="202"/>
    </location>
</feature>
<proteinExistence type="predicted"/>
<feature type="transmembrane region" description="Helical" evidence="2">
    <location>
        <begin position="346"/>
        <end position="376"/>
    </location>
</feature>